<evidence type="ECO:0000256" key="1">
    <source>
        <dbReference type="SAM" id="MobiDB-lite"/>
    </source>
</evidence>
<organism evidence="3 4">
    <name type="scientific">Haematococcus lacustris</name>
    <name type="common">Green alga</name>
    <name type="synonym">Haematococcus pluvialis</name>
    <dbReference type="NCBI Taxonomy" id="44745"/>
    <lineage>
        <taxon>Eukaryota</taxon>
        <taxon>Viridiplantae</taxon>
        <taxon>Chlorophyta</taxon>
        <taxon>core chlorophytes</taxon>
        <taxon>Chlorophyceae</taxon>
        <taxon>CS clade</taxon>
        <taxon>Chlamydomonadales</taxon>
        <taxon>Haematococcaceae</taxon>
        <taxon>Haematococcus</taxon>
    </lineage>
</organism>
<evidence type="ECO:0000313" key="3">
    <source>
        <dbReference type="EMBL" id="GFH10141.1"/>
    </source>
</evidence>
<dbReference type="EMBL" id="BLLF01000290">
    <property type="protein sequence ID" value="GFH10141.1"/>
    <property type="molecule type" value="Genomic_DNA"/>
</dbReference>
<dbReference type="InterPro" id="IPR038169">
    <property type="entry name" value="DC-UbP/UBTD2_N_sf"/>
</dbReference>
<dbReference type="InterPro" id="IPR039869">
    <property type="entry name" value="UBTD1/2"/>
</dbReference>
<comment type="caution">
    <text evidence="3">The sequence shown here is derived from an EMBL/GenBank/DDBJ whole genome shotgun (WGS) entry which is preliminary data.</text>
</comment>
<proteinExistence type="predicted"/>
<dbReference type="Proteomes" id="UP000485058">
    <property type="component" value="Unassembled WGS sequence"/>
</dbReference>
<feature type="region of interest" description="Disordered" evidence="1">
    <location>
        <begin position="1"/>
        <end position="27"/>
    </location>
</feature>
<gene>
    <name evidence="3" type="ORF">HaLaN_05402</name>
</gene>
<accession>A0A699YKV9</accession>
<dbReference type="Pfam" id="PF16455">
    <property type="entry name" value="UBD"/>
    <property type="match status" value="1"/>
</dbReference>
<dbReference type="PANTHER" id="PTHR13609">
    <property type="entry name" value="UBIQUITIN DOMAIN CONTAINING 1 PROTEIN-RELATED"/>
    <property type="match status" value="1"/>
</dbReference>
<feature type="non-terminal residue" evidence="3">
    <location>
        <position position="1"/>
    </location>
</feature>
<sequence length="127" mass="14334">MGCLQSVEANRNEDQTSGAQNARRTKNWTRLRWNSAEPLTREQLQRMRREFWETQPAYGGAQVIWDALKAACETDVETAKLIIDSAGIIVAAPDMHICYDELGAKYELPQYVLSDPINMAPSNPQHA</sequence>
<reference evidence="3 4" key="1">
    <citation type="submission" date="2020-02" db="EMBL/GenBank/DDBJ databases">
        <title>Draft genome sequence of Haematococcus lacustris strain NIES-144.</title>
        <authorList>
            <person name="Morimoto D."/>
            <person name="Nakagawa S."/>
            <person name="Yoshida T."/>
            <person name="Sawayama S."/>
        </authorList>
    </citation>
    <scope>NUCLEOTIDE SEQUENCE [LARGE SCALE GENOMIC DNA]</scope>
    <source>
        <strain evidence="3 4">NIES-144</strain>
    </source>
</reference>
<evidence type="ECO:0000313" key="4">
    <source>
        <dbReference type="Proteomes" id="UP000485058"/>
    </source>
</evidence>
<protein>
    <submittedName>
        <fullName evidence="3">Ubiquitin domain-containing protein 2</fullName>
    </submittedName>
</protein>
<name>A0A699YKV9_HAELA</name>
<feature type="domain" description="DC-UbP/UBTD2 N-terminal" evidence="2">
    <location>
        <begin position="31"/>
        <end position="120"/>
    </location>
</feature>
<evidence type="ECO:0000259" key="2">
    <source>
        <dbReference type="Pfam" id="PF16455"/>
    </source>
</evidence>
<dbReference type="Gene3D" id="1.20.225.20">
    <property type="entry name" value="Ub domain-containing protein, DC-UbP/UBTD2, N-terminal domain"/>
    <property type="match status" value="1"/>
</dbReference>
<dbReference type="InterPro" id="IPR032752">
    <property type="entry name" value="DC-UbP/UBTD2_N"/>
</dbReference>
<keyword evidence="4" id="KW-1185">Reference proteome</keyword>
<dbReference type="AlphaFoldDB" id="A0A699YKV9"/>